<feature type="transmembrane region" description="Helical" evidence="1">
    <location>
        <begin position="76"/>
        <end position="98"/>
    </location>
</feature>
<keyword evidence="1" id="KW-0472">Membrane</keyword>
<dbReference type="STRING" id="450851.PHZ_c1584"/>
<keyword evidence="3" id="KW-1185">Reference proteome</keyword>
<protein>
    <submittedName>
        <fullName evidence="2">Predicted membrane protein, putative accessory subunit of cytochrome c oxidase</fullName>
    </submittedName>
</protein>
<feature type="transmembrane region" description="Helical" evidence="1">
    <location>
        <begin position="7"/>
        <end position="30"/>
    </location>
</feature>
<evidence type="ECO:0000256" key="1">
    <source>
        <dbReference type="SAM" id="Phobius"/>
    </source>
</evidence>
<dbReference type="HOGENOM" id="CLU_2247505_0_0_5"/>
<accession>B4RAU4</accession>
<evidence type="ECO:0000313" key="2">
    <source>
        <dbReference type="EMBL" id="ACG77995.1"/>
    </source>
</evidence>
<keyword evidence="1" id="KW-1133">Transmembrane helix</keyword>
<proteinExistence type="predicted"/>
<name>B4RAU4_PHEZH</name>
<reference evidence="2 3" key="1">
    <citation type="journal article" date="2008" name="BMC Genomics">
        <title>Complete genome of Phenylobacterium zucineum - a novel facultative intracellular bacterium isolated from human erythroleukemia cell line K562.</title>
        <authorList>
            <person name="Luo Y."/>
            <person name="Xu X."/>
            <person name="Ding Z."/>
            <person name="Liu Z."/>
            <person name="Zhang B."/>
            <person name="Yan Z."/>
            <person name="Sun J."/>
            <person name="Hu S."/>
            <person name="Hu X."/>
        </authorList>
    </citation>
    <scope>NUCLEOTIDE SEQUENCE [LARGE SCALE GENOMIC DNA]</scope>
    <source>
        <strain evidence="2 3">HLK1</strain>
    </source>
</reference>
<organism evidence="2 3">
    <name type="scientific">Phenylobacterium zucineum (strain HLK1)</name>
    <dbReference type="NCBI Taxonomy" id="450851"/>
    <lineage>
        <taxon>Bacteria</taxon>
        <taxon>Pseudomonadati</taxon>
        <taxon>Pseudomonadota</taxon>
        <taxon>Alphaproteobacteria</taxon>
        <taxon>Caulobacterales</taxon>
        <taxon>Caulobacteraceae</taxon>
        <taxon>Phenylobacterium</taxon>
    </lineage>
</organism>
<feature type="transmembrane region" description="Helical" evidence="1">
    <location>
        <begin position="42"/>
        <end position="64"/>
    </location>
</feature>
<gene>
    <name evidence="2" type="ordered locus">PHZ_c1584</name>
</gene>
<dbReference type="Proteomes" id="UP000001868">
    <property type="component" value="Chromosome"/>
</dbReference>
<dbReference type="KEGG" id="pzu:PHZ_c1584"/>
<dbReference type="AlphaFoldDB" id="B4RAU4"/>
<evidence type="ECO:0000313" key="3">
    <source>
        <dbReference type="Proteomes" id="UP000001868"/>
    </source>
</evidence>
<sequence length="104" mass="10648">MTVGRWILMLGGMSVWAAHFMGVYGIASVADVAADAAVPASRWTIGAFTLACAAAAALFGLAGLRRLRAGGDSLDRLSWSVTAFGGAFATIAILWQGLPALVGH</sequence>
<dbReference type="EMBL" id="CP000747">
    <property type="protein sequence ID" value="ACG77995.1"/>
    <property type="molecule type" value="Genomic_DNA"/>
</dbReference>
<keyword evidence="1" id="KW-0812">Transmembrane</keyword>